<dbReference type="PANTHER" id="PTHR46390">
    <property type="entry name" value="MANNOSE-1-PHOSPHATE GUANYLYLTRANSFERASE"/>
    <property type="match status" value="1"/>
</dbReference>
<gene>
    <name evidence="5" type="ORF">ACFPIE_08655</name>
</gene>
<dbReference type="InterPro" id="IPR029044">
    <property type="entry name" value="Nucleotide-diphossugar_trans"/>
</dbReference>
<reference evidence="6" key="1">
    <citation type="journal article" date="2019" name="Int. J. Syst. Evol. Microbiol.">
        <title>The Global Catalogue of Microorganisms (GCM) 10K type strain sequencing project: providing services to taxonomists for standard genome sequencing and annotation.</title>
        <authorList>
            <consortium name="The Broad Institute Genomics Platform"/>
            <consortium name="The Broad Institute Genome Sequencing Center for Infectious Disease"/>
            <person name="Wu L."/>
            <person name="Ma J."/>
        </authorList>
    </citation>
    <scope>NUCLEOTIDE SEQUENCE [LARGE SCALE GENOMIC DNA]</scope>
    <source>
        <strain evidence="6">JCM 12125</strain>
    </source>
</reference>
<dbReference type="Gene3D" id="1.50.10.10">
    <property type="match status" value="1"/>
</dbReference>
<dbReference type="InterPro" id="IPR012341">
    <property type="entry name" value="6hp_glycosidase-like_sf"/>
</dbReference>
<dbReference type="Proteomes" id="UP001596152">
    <property type="component" value="Unassembled WGS sequence"/>
</dbReference>
<evidence type="ECO:0000259" key="4">
    <source>
        <dbReference type="Pfam" id="PF22640"/>
    </source>
</evidence>
<feature type="domain" description="MannoseP isomerase/GMP-like beta-helix" evidence="4">
    <location>
        <begin position="281"/>
        <end position="335"/>
    </location>
</feature>
<dbReference type="Pfam" id="PF22640">
    <property type="entry name" value="ManC_GMP_beta-helix"/>
    <property type="match status" value="1"/>
</dbReference>
<dbReference type="InterPro" id="IPR005835">
    <property type="entry name" value="NTP_transferase_dom"/>
</dbReference>
<dbReference type="InterPro" id="IPR054566">
    <property type="entry name" value="ManC/GMP-like_b-helix"/>
</dbReference>
<dbReference type="CDD" id="cd02509">
    <property type="entry name" value="GDP-M1P_Guanylyltransferase"/>
    <property type="match status" value="1"/>
</dbReference>
<comment type="similarity">
    <text evidence="1">Belongs to the N-acylglucosamine 2-epimerase family.</text>
</comment>
<proteinExistence type="inferred from homology"/>
<dbReference type="Pfam" id="PF07221">
    <property type="entry name" value="GlcNAc_2-epim"/>
    <property type="match status" value="1"/>
</dbReference>
<dbReference type="InterPro" id="IPR051161">
    <property type="entry name" value="Mannose-6P_isomerase_type2"/>
</dbReference>
<feature type="domain" description="Nucleotidyl transferase" evidence="3">
    <location>
        <begin position="5"/>
        <end position="273"/>
    </location>
</feature>
<dbReference type="SUPFAM" id="SSF48208">
    <property type="entry name" value="Six-hairpin glycosidases"/>
    <property type="match status" value="1"/>
</dbReference>
<keyword evidence="6" id="KW-1185">Reference proteome</keyword>
<dbReference type="Gene3D" id="3.90.550.10">
    <property type="entry name" value="Spore Coat Polysaccharide Biosynthesis Protein SpsA, Chain A"/>
    <property type="match status" value="1"/>
</dbReference>
<accession>A0ABW0FS00</accession>
<evidence type="ECO:0000313" key="6">
    <source>
        <dbReference type="Proteomes" id="UP001596152"/>
    </source>
</evidence>
<protein>
    <submittedName>
        <fullName evidence="5">AGE family epimerase/isomerase</fullName>
    </submittedName>
</protein>
<dbReference type="EMBL" id="JBHSLF010000017">
    <property type="protein sequence ID" value="MFC5343981.1"/>
    <property type="molecule type" value="Genomic_DNA"/>
</dbReference>
<dbReference type="PANTHER" id="PTHR46390:SF1">
    <property type="entry name" value="MANNOSE-1-PHOSPHATE GUANYLYLTRANSFERASE"/>
    <property type="match status" value="1"/>
</dbReference>
<dbReference type="InterPro" id="IPR010819">
    <property type="entry name" value="AGE/CE"/>
</dbReference>
<evidence type="ECO:0000256" key="1">
    <source>
        <dbReference type="ARBA" id="ARBA00008558"/>
    </source>
</evidence>
<evidence type="ECO:0000256" key="2">
    <source>
        <dbReference type="ARBA" id="ARBA00023235"/>
    </source>
</evidence>
<dbReference type="SUPFAM" id="SSF159283">
    <property type="entry name" value="Guanosine diphospho-D-mannose pyrophosphorylase/mannose-6-phosphate isomerase linker domain"/>
    <property type="match status" value="1"/>
</dbReference>
<name>A0ABW0FS00_9CAUL</name>
<dbReference type="Pfam" id="PF00483">
    <property type="entry name" value="NTP_transferase"/>
    <property type="match status" value="1"/>
</dbReference>
<dbReference type="RefSeq" id="WP_374037472.1">
    <property type="nucleotide sequence ID" value="NZ_CP169082.1"/>
</dbReference>
<dbReference type="SUPFAM" id="SSF53448">
    <property type="entry name" value="Nucleotide-diphospho-sugar transferases"/>
    <property type="match status" value="1"/>
</dbReference>
<evidence type="ECO:0000313" key="5">
    <source>
        <dbReference type="EMBL" id="MFC5343981.1"/>
    </source>
</evidence>
<dbReference type="InterPro" id="IPR008928">
    <property type="entry name" value="6-hairpin_glycosidase_sf"/>
</dbReference>
<sequence>MALYPVIMCGGAGTRLWPASRPSRPKQFIPLAGNRSLFQETVARVAPLAGKDGRLIVVGGLRHRDWIVEQLGELEIAAQVLLEPEARDSAAAMAAAAAWAQRHDPKAVTAFVASDHHIPDHEAFRKAVIAAAGPAAEGRVVTLGVTPTEPSQAYGYIKPSGRGLTAVDAFVEKPDRVQAQAYIDAGYLWNSGNFIVSAQALIDELARHAPGVLDAVRSALPDEGSGAVQTLGAGFAGSPRISIDYAVMEKTSRASVLEVDFAWSDLGAWDSIAASGEGDTGQHIFEDSDGCLVRAPDGVLVAALGVRNLAIVVEDDAVLVCDLSQSQGVKKIVERIKATSPRHLDFAAAPREGLAEGAVRFADWMRLKALPIWSSLGQSTSGAFSEVLSLDGRALSLPRRARVQARQIYVYANAGMNGWQGPWRCIVQRGLDRLYADYLRPDGLCRTTLTPEGVPLDETAYLYDQAFVLFALSAARSAGIQDPTLEARAVKLRDALLAQAPETGGLIEAGDHPYQSNAHMHLLEACLGWEAAGGDAGWTALADRVVDLALTKFIDAEGGFLREFFGPDWSPAAGGDGRLVEPGHQFEWAWLLARVGRLRGRAEVTAAAQRLYAYGRRGIAERPMIAMDALNDDGTVRSRRARLWPQTEWLKASLLLAETATDGERQRLMDDAATALRALWLYLTPDGLWRDKHLPQGGFLDEPAPASSFYHIAAAFGQLVETGRAEGIRGMSNIGLS</sequence>
<organism evidence="5 6">
    <name type="scientific">Brevundimonas staleyi</name>
    <dbReference type="NCBI Taxonomy" id="74326"/>
    <lineage>
        <taxon>Bacteria</taxon>
        <taxon>Pseudomonadati</taxon>
        <taxon>Pseudomonadota</taxon>
        <taxon>Alphaproteobacteria</taxon>
        <taxon>Caulobacterales</taxon>
        <taxon>Caulobacteraceae</taxon>
        <taxon>Brevundimonas</taxon>
    </lineage>
</organism>
<dbReference type="InterPro" id="IPR049577">
    <property type="entry name" value="GMPP_N"/>
</dbReference>
<comment type="caution">
    <text evidence="5">The sequence shown here is derived from an EMBL/GenBank/DDBJ whole genome shotgun (WGS) entry which is preliminary data.</text>
</comment>
<keyword evidence="2" id="KW-0413">Isomerase</keyword>
<evidence type="ECO:0000259" key="3">
    <source>
        <dbReference type="Pfam" id="PF00483"/>
    </source>
</evidence>